<protein>
    <submittedName>
        <fullName evidence="1">Uncharacterized protein</fullName>
    </submittedName>
</protein>
<dbReference type="EMBL" id="BMAW01121488">
    <property type="protein sequence ID" value="GFT94303.1"/>
    <property type="molecule type" value="Genomic_DNA"/>
</dbReference>
<keyword evidence="2" id="KW-1185">Reference proteome</keyword>
<evidence type="ECO:0000313" key="1">
    <source>
        <dbReference type="EMBL" id="GFT94303.1"/>
    </source>
</evidence>
<dbReference type="Proteomes" id="UP000887013">
    <property type="component" value="Unassembled WGS sequence"/>
</dbReference>
<dbReference type="AlphaFoldDB" id="A0A8X6UAA1"/>
<proteinExistence type="predicted"/>
<name>A0A8X6UAA1_NEPPI</name>
<evidence type="ECO:0000313" key="2">
    <source>
        <dbReference type="Proteomes" id="UP000887013"/>
    </source>
</evidence>
<reference evidence="1" key="1">
    <citation type="submission" date="2020-08" db="EMBL/GenBank/DDBJ databases">
        <title>Multicomponent nature underlies the extraordinary mechanical properties of spider dragline silk.</title>
        <authorList>
            <person name="Kono N."/>
            <person name="Nakamura H."/>
            <person name="Mori M."/>
            <person name="Yoshida Y."/>
            <person name="Ohtoshi R."/>
            <person name="Malay A.D."/>
            <person name="Moran D.A.P."/>
            <person name="Tomita M."/>
            <person name="Numata K."/>
            <person name="Arakawa K."/>
        </authorList>
    </citation>
    <scope>NUCLEOTIDE SEQUENCE</scope>
</reference>
<comment type="caution">
    <text evidence="1">The sequence shown here is derived from an EMBL/GenBank/DDBJ whole genome shotgun (WGS) entry which is preliminary data.</text>
</comment>
<gene>
    <name evidence="1" type="ORF">NPIL_607751</name>
</gene>
<sequence>MAIVHIVGDDVSIGELHDIALALKYSLLLFWNSEAELSCMESMGPLGQRQAVWVSPLPWKCEDRIDYRGLTDKKFFSNRPPPETHHGHR</sequence>
<organism evidence="1 2">
    <name type="scientific">Nephila pilipes</name>
    <name type="common">Giant wood spider</name>
    <name type="synonym">Nephila maculata</name>
    <dbReference type="NCBI Taxonomy" id="299642"/>
    <lineage>
        <taxon>Eukaryota</taxon>
        <taxon>Metazoa</taxon>
        <taxon>Ecdysozoa</taxon>
        <taxon>Arthropoda</taxon>
        <taxon>Chelicerata</taxon>
        <taxon>Arachnida</taxon>
        <taxon>Araneae</taxon>
        <taxon>Araneomorphae</taxon>
        <taxon>Entelegynae</taxon>
        <taxon>Araneoidea</taxon>
        <taxon>Nephilidae</taxon>
        <taxon>Nephila</taxon>
    </lineage>
</organism>
<accession>A0A8X6UAA1</accession>